<dbReference type="Proteomes" id="UP000192257">
    <property type="component" value="Unassembled WGS sequence"/>
</dbReference>
<dbReference type="GeneID" id="39986577"/>
<feature type="compositionally biased region" description="Polar residues" evidence="2">
    <location>
        <begin position="321"/>
        <end position="340"/>
    </location>
</feature>
<keyword evidence="1" id="KW-0175">Coiled coil</keyword>
<dbReference type="GO" id="GO:0005874">
    <property type="term" value="C:microtubule"/>
    <property type="evidence" value="ECO:0007669"/>
    <property type="project" value="TreeGrafter"/>
</dbReference>
<evidence type="ECO:0000313" key="4">
    <source>
        <dbReference type="Proteomes" id="UP000192257"/>
    </source>
</evidence>
<feature type="compositionally biased region" description="Low complexity" evidence="2">
    <location>
        <begin position="18"/>
        <end position="30"/>
    </location>
</feature>
<name>A0A1X0NTA7_9TRYP</name>
<protein>
    <submittedName>
        <fullName evidence="3">Uncharacterized protein</fullName>
    </submittedName>
</protein>
<sequence length="998" mass="112293">MKQLKSSGNFTEQLPAASSNSSNITNNNNENGGGGYTSIEVSRNNTTSNVNLFGGMEVLKTRQKRRGTSTVGSHTPHTDSLIPLPPKDQLSPVESSTKEKTFFMRYDMQVGNLQDDVEDPQVTRMRERLERFYNEYCPSMLSTVENNIKSFFGREEELFELLVAEYGPEPVVLRPSVLPKNDFVNPFTQSEAGSVFDFIQSGPKQSYVENLKNNNNDILVNTASSQDFPLPQTSVKESENCHEDSVPAVSSGFSFIEANSKGGSVFEFVAAKSDRNETIIENMKPPAITTTTTTSTTRVPQEHKEDETEEEEKEEGENISLPLQRNTESAFLEANNNNGDNKSRSEDSTSNLSKNESSRRISISSSYNNNEENLWDRQRREIGEFQRDVLQARAKLAHVLSQIRNSILERRDAISKVKRIEEDIEKCVAQEAFDKADIMSNELEQLTSHIVELDAEPTRLLVLFAQFKEELNSAVRHLAHLLLRHREELIACKDDEEKRVKKFISDMTFNLENRSDKVAAALERAQRTKSNALQETADLSERKRKIGEKMQRQSKDIRAQQEQLTCDMAELNAEITALEVKLTQLKQTQAEKAAALKEISSNVQRITEEREALENEVDALIKEEESRANAAADDIVNLQERNEALEREKKEFEAKKDFLLMELQSGVAKIDGYNDRRVSLETNTIDTLQRCSKALEVMLQTRAAGCGILYTAVPSLRSTATCAEEYPLAQVHRLQKQLRTLNADDERNTELITSLNVQITEIRNGIPLLEDAKKSAVQAKRFKEAQLKAEELRALTVSIEELTATKESTEELLRTNASKRTELRKELAYEQSKASKSVKVFLDRYRNVLSAAMEATATPPNVLQIEVDEQHESDELAEAMGELVETLQEEWLSVPKINNEDGDEDAVNIVDSNSNSGDGCSTHNGANNDATGTIVNANTSPTDFTTVGSTREEIEEKLLMLQKRQNEALEIEDYETCDRLQEQIEVFAKLLGPQVSIS</sequence>
<feature type="compositionally biased region" description="Acidic residues" evidence="2">
    <location>
        <begin position="307"/>
        <end position="317"/>
    </location>
</feature>
<proteinExistence type="predicted"/>
<accession>A0A1X0NTA7</accession>
<dbReference type="AlphaFoldDB" id="A0A1X0NTA7"/>
<organism evidence="3 4">
    <name type="scientific">Trypanosoma theileri</name>
    <dbReference type="NCBI Taxonomy" id="67003"/>
    <lineage>
        <taxon>Eukaryota</taxon>
        <taxon>Discoba</taxon>
        <taxon>Euglenozoa</taxon>
        <taxon>Kinetoplastea</taxon>
        <taxon>Metakinetoplastina</taxon>
        <taxon>Trypanosomatida</taxon>
        <taxon>Trypanosomatidae</taxon>
        <taxon>Trypanosoma</taxon>
    </lineage>
</organism>
<comment type="caution">
    <text evidence="3">The sequence shown here is derived from an EMBL/GenBank/DDBJ whole genome shotgun (WGS) entry which is preliminary data.</text>
</comment>
<dbReference type="GO" id="GO:0005815">
    <property type="term" value="C:microtubule organizing center"/>
    <property type="evidence" value="ECO:0007669"/>
    <property type="project" value="TreeGrafter"/>
</dbReference>
<feature type="region of interest" description="Disordered" evidence="2">
    <location>
        <begin position="280"/>
        <end position="365"/>
    </location>
</feature>
<dbReference type="VEuPathDB" id="TriTrypDB:TM35_000201120"/>
<feature type="region of interest" description="Disordered" evidence="2">
    <location>
        <begin position="1"/>
        <end position="41"/>
    </location>
</feature>
<evidence type="ECO:0000313" key="3">
    <source>
        <dbReference type="EMBL" id="ORC87703.1"/>
    </source>
</evidence>
<dbReference type="EMBL" id="NBCO01000020">
    <property type="protein sequence ID" value="ORC87703.1"/>
    <property type="molecule type" value="Genomic_DNA"/>
</dbReference>
<dbReference type="PANTHER" id="PTHR14332:SF3">
    <property type="entry name" value="DISRUPTED IN SCHIZOPHRENIA 1 PROTEIN"/>
    <property type="match status" value="1"/>
</dbReference>
<dbReference type="OrthoDB" id="251672at2759"/>
<dbReference type="GO" id="GO:0045111">
    <property type="term" value="C:intermediate filament cytoskeleton"/>
    <property type="evidence" value="ECO:0007669"/>
    <property type="project" value="TreeGrafter"/>
</dbReference>
<dbReference type="InterPro" id="IPR026081">
    <property type="entry name" value="DISC1"/>
</dbReference>
<reference evidence="3 4" key="1">
    <citation type="submission" date="2017-03" db="EMBL/GenBank/DDBJ databases">
        <title>An alternative strategy for trypanosome survival in the mammalian bloodstream revealed through genome and transcriptome analysis of the ubiquitous bovine parasite Trypanosoma (Megatrypanum) theileri.</title>
        <authorList>
            <person name="Kelly S."/>
            <person name="Ivens A."/>
            <person name="Mott A."/>
            <person name="O'Neill E."/>
            <person name="Emms D."/>
            <person name="Macleod O."/>
            <person name="Voorheis P."/>
            <person name="Matthews J."/>
            <person name="Matthews K."/>
            <person name="Carrington M."/>
        </authorList>
    </citation>
    <scope>NUCLEOTIDE SEQUENCE [LARGE SCALE GENOMIC DNA]</scope>
    <source>
        <strain evidence="3">Edinburgh</strain>
    </source>
</reference>
<feature type="coiled-coil region" evidence="1">
    <location>
        <begin position="522"/>
        <end position="662"/>
    </location>
</feature>
<dbReference type="GO" id="GO:0060271">
    <property type="term" value="P:cilium assembly"/>
    <property type="evidence" value="ECO:0007669"/>
    <property type="project" value="TreeGrafter"/>
</dbReference>
<feature type="compositionally biased region" description="Polar residues" evidence="2">
    <location>
        <begin position="1"/>
        <end position="12"/>
    </location>
</feature>
<gene>
    <name evidence="3" type="ORF">TM35_000201120</name>
</gene>
<dbReference type="PANTHER" id="PTHR14332">
    <property type="entry name" value="DISRUPTED IN SCHIZOPHRENIA 1 PROTEIN"/>
    <property type="match status" value="1"/>
</dbReference>
<feature type="region of interest" description="Disordered" evidence="2">
    <location>
        <begin position="61"/>
        <end position="93"/>
    </location>
</feature>
<dbReference type="RefSeq" id="XP_028881769.1">
    <property type="nucleotide sequence ID" value="XM_029026797.1"/>
</dbReference>
<keyword evidence="4" id="KW-1185">Reference proteome</keyword>
<evidence type="ECO:0000256" key="1">
    <source>
        <dbReference type="SAM" id="Coils"/>
    </source>
</evidence>
<evidence type="ECO:0000256" key="2">
    <source>
        <dbReference type="SAM" id="MobiDB-lite"/>
    </source>
</evidence>